<dbReference type="AlphaFoldDB" id="A0A6A6FYV0"/>
<dbReference type="EMBL" id="ML992537">
    <property type="protein sequence ID" value="KAF2218569.1"/>
    <property type="molecule type" value="Genomic_DNA"/>
</dbReference>
<protein>
    <submittedName>
        <fullName evidence="1">Uncharacterized protein</fullName>
    </submittedName>
</protein>
<sequence length="423" mass="45092">MRSPHLTTLLVGTSIAHLTPLETTCNRTFPSLSALSANRTTIPPSCLHPYILTTLSTTYTTSLQTYRHLLSTSPSLFTTLLSSLHSHVPARITDYLQTHNSTQFLCLWTSPSDTPLPVPCPGRSTAEHCGTTTWTVPNETLSLSTLYASFGVTPQWVRRGDITFPVPPPAPTASPARPMNRGFCEVEWTDFLLPCPPEDISLAPPLGLIEAALDTHEAFASLLASTAEQVREGTYPSSPGDASSAFALPVAMLVSAAVDLQRATGVVRPTSQEEGAEGGGGGELGYCQRRTVLDGFAKALLLTLPAMGPIAALPPLEPSFLLSSVGLVDRSPEPGTVLASIDVLARLVLPLSQTWWGGYLVLTSADQSEGGGATERKMALLREGRVDEAAEAVAGTGQWEREGVRSLLEREVRSAVDLLGVVW</sequence>
<reference evidence="2" key="1">
    <citation type="journal article" date="2020" name="Stud. Mycol.">
        <title>101 Dothideomycetes genomes: A test case for predicting lifestyles and emergence of pathogens.</title>
        <authorList>
            <person name="Haridas S."/>
            <person name="Albert R."/>
            <person name="Binder M."/>
            <person name="Bloem J."/>
            <person name="LaButti K."/>
            <person name="Salamov A."/>
            <person name="Andreopoulos B."/>
            <person name="Baker S."/>
            <person name="Barry K."/>
            <person name="Bills G."/>
            <person name="Bluhm B."/>
            <person name="Cannon C."/>
            <person name="Castanera R."/>
            <person name="Culley D."/>
            <person name="Daum C."/>
            <person name="Ezra D."/>
            <person name="Gonzalez J."/>
            <person name="Henrissat B."/>
            <person name="Kuo A."/>
            <person name="Liang C."/>
            <person name="Lipzen A."/>
            <person name="Lutzoni F."/>
            <person name="Magnuson J."/>
            <person name="Mondo S."/>
            <person name="Nolan M."/>
            <person name="Ohm R."/>
            <person name="Pangilinan J."/>
            <person name="Park H.-J."/>
            <person name="Ramirez L."/>
            <person name="Alfaro M."/>
            <person name="Sun H."/>
            <person name="Tritt A."/>
            <person name="Yoshinaga Y."/>
            <person name="Zwiers L.-H."/>
            <person name="Turgeon B."/>
            <person name="Goodwin S."/>
            <person name="Spatafora J."/>
            <person name="Crous P."/>
            <person name="Grigoriev I."/>
        </authorList>
    </citation>
    <scope>NUCLEOTIDE SEQUENCE [LARGE SCALE GENOMIC DNA]</scope>
    <source>
        <strain evidence="2">CECT 20119</strain>
    </source>
</reference>
<dbReference type="OrthoDB" id="3944386at2759"/>
<proteinExistence type="predicted"/>
<organism evidence="1 2">
    <name type="scientific">Elsinoe ampelina</name>
    <dbReference type="NCBI Taxonomy" id="302913"/>
    <lineage>
        <taxon>Eukaryota</taxon>
        <taxon>Fungi</taxon>
        <taxon>Dikarya</taxon>
        <taxon>Ascomycota</taxon>
        <taxon>Pezizomycotina</taxon>
        <taxon>Dothideomycetes</taxon>
        <taxon>Dothideomycetidae</taxon>
        <taxon>Myriangiales</taxon>
        <taxon>Elsinoaceae</taxon>
        <taxon>Elsinoe</taxon>
    </lineage>
</organism>
<gene>
    <name evidence="1" type="ORF">BDZ85DRAFT_286210</name>
</gene>
<evidence type="ECO:0000313" key="1">
    <source>
        <dbReference type="EMBL" id="KAF2218569.1"/>
    </source>
</evidence>
<keyword evidence="2" id="KW-1185">Reference proteome</keyword>
<dbReference type="Proteomes" id="UP000799538">
    <property type="component" value="Unassembled WGS sequence"/>
</dbReference>
<evidence type="ECO:0000313" key="2">
    <source>
        <dbReference type="Proteomes" id="UP000799538"/>
    </source>
</evidence>
<accession>A0A6A6FYV0</accession>
<name>A0A6A6FYV0_9PEZI</name>